<gene>
    <name evidence="1" type="ORF">S03H2_36709</name>
</gene>
<dbReference type="AlphaFoldDB" id="X1HW61"/>
<reference evidence="1" key="1">
    <citation type="journal article" date="2014" name="Front. Microbiol.">
        <title>High frequency of phylogenetically diverse reductive dehalogenase-homologous genes in deep subseafloor sedimentary metagenomes.</title>
        <authorList>
            <person name="Kawai M."/>
            <person name="Futagami T."/>
            <person name="Toyoda A."/>
            <person name="Takaki Y."/>
            <person name="Nishi S."/>
            <person name="Hori S."/>
            <person name="Arai W."/>
            <person name="Tsubouchi T."/>
            <person name="Morono Y."/>
            <person name="Uchiyama I."/>
            <person name="Ito T."/>
            <person name="Fujiyama A."/>
            <person name="Inagaki F."/>
            <person name="Takami H."/>
        </authorList>
    </citation>
    <scope>NUCLEOTIDE SEQUENCE</scope>
    <source>
        <strain evidence="1">Expedition CK06-06</strain>
    </source>
</reference>
<organism evidence="1">
    <name type="scientific">marine sediment metagenome</name>
    <dbReference type="NCBI Taxonomy" id="412755"/>
    <lineage>
        <taxon>unclassified sequences</taxon>
        <taxon>metagenomes</taxon>
        <taxon>ecological metagenomes</taxon>
    </lineage>
</organism>
<protein>
    <submittedName>
        <fullName evidence="1">Uncharacterized protein</fullName>
    </submittedName>
</protein>
<sequence length="152" mass="16331">MMKREGLSPSIEVPDTIAELLAAGASVPFGQSGLVHVWGKNDMTTNQVMIISWVVREPPTAEYPEGRVAESYGDDAGTIGAGQDHEFIGGRFDINKAGNWTIAIGLFMNRADPVLVASYEGILCVVTAEEYIGSIVKKELEYDSVRGAIPVS</sequence>
<dbReference type="EMBL" id="BARU01022544">
    <property type="protein sequence ID" value="GAH58049.1"/>
    <property type="molecule type" value="Genomic_DNA"/>
</dbReference>
<evidence type="ECO:0000313" key="1">
    <source>
        <dbReference type="EMBL" id="GAH58049.1"/>
    </source>
</evidence>
<name>X1HW61_9ZZZZ</name>
<accession>X1HW61</accession>
<comment type="caution">
    <text evidence="1">The sequence shown here is derived from an EMBL/GenBank/DDBJ whole genome shotgun (WGS) entry which is preliminary data.</text>
</comment>
<proteinExistence type="predicted"/>